<dbReference type="PANTHER" id="PTHR13454:SF11">
    <property type="entry name" value="PROTEIN MCM10 HOMOLOG"/>
    <property type="match status" value="1"/>
</dbReference>
<comment type="caution">
    <text evidence="4">The sequence shown here is derived from an EMBL/GenBank/DDBJ whole genome shotgun (WGS) entry which is preliminary data.</text>
</comment>
<feature type="domain" description="Zinc finger Mcm10/DnaG-type" evidence="3">
    <location>
        <begin position="394"/>
        <end position="439"/>
    </location>
</feature>
<name>A0A9P6L5T5_9AGAM</name>
<keyword evidence="5" id="KW-1185">Reference proteome</keyword>
<dbReference type="InterPro" id="IPR012340">
    <property type="entry name" value="NA-bd_OB-fold"/>
</dbReference>
<feature type="compositionally biased region" description="Low complexity" evidence="2">
    <location>
        <begin position="18"/>
        <end position="30"/>
    </location>
</feature>
<gene>
    <name evidence="4" type="ORF">BJ322DRAFT_1006692</name>
</gene>
<feature type="region of interest" description="Disordered" evidence="2">
    <location>
        <begin position="661"/>
        <end position="684"/>
    </location>
</feature>
<feature type="region of interest" description="Disordered" evidence="2">
    <location>
        <begin position="249"/>
        <end position="272"/>
    </location>
</feature>
<dbReference type="Gene3D" id="2.40.50.140">
    <property type="entry name" value="Nucleic acid-binding proteins"/>
    <property type="match status" value="1"/>
</dbReference>
<dbReference type="PANTHER" id="PTHR13454">
    <property type="entry name" value="PROTEIN MCM10 HOMOLOG"/>
    <property type="match status" value="1"/>
</dbReference>
<feature type="compositionally biased region" description="Acidic residues" evidence="2">
    <location>
        <begin position="675"/>
        <end position="684"/>
    </location>
</feature>
<feature type="compositionally biased region" description="Basic and acidic residues" evidence="2">
    <location>
        <begin position="608"/>
        <end position="617"/>
    </location>
</feature>
<evidence type="ECO:0000313" key="4">
    <source>
        <dbReference type="EMBL" id="KAF9784658.1"/>
    </source>
</evidence>
<proteinExistence type="inferred from homology"/>
<evidence type="ECO:0000256" key="1">
    <source>
        <dbReference type="ARBA" id="ARBA00009679"/>
    </source>
</evidence>
<feature type="region of interest" description="Disordered" evidence="2">
    <location>
        <begin position="538"/>
        <end position="646"/>
    </location>
</feature>
<dbReference type="GO" id="GO:0043596">
    <property type="term" value="C:nuclear replication fork"/>
    <property type="evidence" value="ECO:0007669"/>
    <property type="project" value="TreeGrafter"/>
</dbReference>
<dbReference type="Pfam" id="PF09329">
    <property type="entry name" value="zf-primase"/>
    <property type="match status" value="1"/>
</dbReference>
<dbReference type="EMBL" id="WIUZ02000008">
    <property type="protein sequence ID" value="KAF9784658.1"/>
    <property type="molecule type" value="Genomic_DNA"/>
</dbReference>
<evidence type="ECO:0000256" key="2">
    <source>
        <dbReference type="SAM" id="MobiDB-lite"/>
    </source>
</evidence>
<dbReference type="InterPro" id="IPR040184">
    <property type="entry name" value="Mcm10"/>
</dbReference>
<dbReference type="GO" id="GO:0003688">
    <property type="term" value="F:DNA replication origin binding"/>
    <property type="evidence" value="ECO:0007669"/>
    <property type="project" value="TreeGrafter"/>
</dbReference>
<feature type="region of interest" description="Disordered" evidence="2">
    <location>
        <begin position="437"/>
        <end position="474"/>
    </location>
</feature>
<reference evidence="4" key="1">
    <citation type="journal article" date="2020" name="Nat. Commun.">
        <title>Large-scale genome sequencing of mycorrhizal fungi provides insights into the early evolution of symbiotic traits.</title>
        <authorList>
            <person name="Miyauchi S."/>
            <person name="Kiss E."/>
            <person name="Kuo A."/>
            <person name="Drula E."/>
            <person name="Kohler A."/>
            <person name="Sanchez-Garcia M."/>
            <person name="Morin E."/>
            <person name="Andreopoulos B."/>
            <person name="Barry K.W."/>
            <person name="Bonito G."/>
            <person name="Buee M."/>
            <person name="Carver A."/>
            <person name="Chen C."/>
            <person name="Cichocki N."/>
            <person name="Clum A."/>
            <person name="Culley D."/>
            <person name="Crous P.W."/>
            <person name="Fauchery L."/>
            <person name="Girlanda M."/>
            <person name="Hayes R.D."/>
            <person name="Keri Z."/>
            <person name="LaButti K."/>
            <person name="Lipzen A."/>
            <person name="Lombard V."/>
            <person name="Magnuson J."/>
            <person name="Maillard F."/>
            <person name="Murat C."/>
            <person name="Nolan M."/>
            <person name="Ohm R.A."/>
            <person name="Pangilinan J."/>
            <person name="Pereira M.F."/>
            <person name="Perotto S."/>
            <person name="Peter M."/>
            <person name="Pfister S."/>
            <person name="Riley R."/>
            <person name="Sitrit Y."/>
            <person name="Stielow J.B."/>
            <person name="Szollosi G."/>
            <person name="Zifcakova L."/>
            <person name="Stursova M."/>
            <person name="Spatafora J.W."/>
            <person name="Tedersoo L."/>
            <person name="Vaario L.M."/>
            <person name="Yamada A."/>
            <person name="Yan M."/>
            <person name="Wang P."/>
            <person name="Xu J."/>
            <person name="Bruns T."/>
            <person name="Baldrian P."/>
            <person name="Vilgalys R."/>
            <person name="Dunand C."/>
            <person name="Henrissat B."/>
            <person name="Grigoriev I.V."/>
            <person name="Hibbett D."/>
            <person name="Nagy L.G."/>
            <person name="Martin F.M."/>
        </authorList>
    </citation>
    <scope>NUCLEOTIDE SEQUENCE</scope>
    <source>
        <strain evidence="4">UH-Tt-Lm1</strain>
    </source>
</reference>
<dbReference type="GO" id="GO:0003697">
    <property type="term" value="F:single-stranded DNA binding"/>
    <property type="evidence" value="ECO:0007669"/>
    <property type="project" value="InterPro"/>
</dbReference>
<dbReference type="AlphaFoldDB" id="A0A9P6L5T5"/>
<protein>
    <recommendedName>
        <fullName evidence="3">Zinc finger Mcm10/DnaG-type domain-containing protein</fullName>
    </recommendedName>
</protein>
<evidence type="ECO:0000259" key="3">
    <source>
        <dbReference type="Pfam" id="PF09329"/>
    </source>
</evidence>
<dbReference type="GO" id="GO:0006270">
    <property type="term" value="P:DNA replication initiation"/>
    <property type="evidence" value="ECO:0007669"/>
    <property type="project" value="InterPro"/>
</dbReference>
<dbReference type="OrthoDB" id="202825at2759"/>
<feature type="region of interest" description="Disordered" evidence="2">
    <location>
        <begin position="1"/>
        <end position="107"/>
    </location>
</feature>
<sequence>MDSHTTRRTEEQRKQAEIRQQIARLQAQLADTSDSVPPPQPPRSPKRKAHESTTIAPATPSPKKKRKTTGDGPSLVAASSSKSALTRPKNNIPRSATKPREQLNEPTRSTVIERLASINPPAIKPTELRVAHDYGHKRDERLALVENLTPGPYQHKTLPDDPNFDKFEPHSSIRLSSRDMPHDQFVDFLRGRYYISPSQLYSVIRLLPDKQGYEVPVEGEWVTIAVVAERGPINHTRAPVGLEREEDDLVGRNGKPLPGKPTAGKAKTPGSAPPKLLGKKYVNLKLIDFGCQSDSGANGGKPIIRGDASLSLLLFESDSFDTLDSKTGGLPKKVYKGGSKGAFEHMSKLREGAVIALLTPKILKPFQRSGGTPHPTTNILAVTPESEASISIIGYAKDLGSCPAVKKDGKPCGSWVDKRVSEVCEWHIQKAVEGRRASRAEFSSATSGLRGDSKRKPAYDPTRQWGLKPDDSPSSASTYVFSGHVISGSNSDSRSMYVGETIGREAQAKASRISAKDADRTLKALLERDKEGTRALLKARQASCRKDNTKEIYPSSSKRQSDHDLSGSEEEEDSSGPHPPRKNAYSADVIKKLGFDPTSKGGGKSKHQVAELQKKLDLLTASHSSRPIELGPRPGRSRSCVTVPERKPDLKHAPVFKAGPLLGREAALPPRDEGMVDLESSDVE</sequence>
<comment type="similarity">
    <text evidence="1">Belongs to the MCM10 family.</text>
</comment>
<reference evidence="4" key="2">
    <citation type="submission" date="2020-11" db="EMBL/GenBank/DDBJ databases">
        <authorList>
            <consortium name="DOE Joint Genome Institute"/>
            <person name="Kuo A."/>
            <person name="Miyauchi S."/>
            <person name="Kiss E."/>
            <person name="Drula E."/>
            <person name="Kohler A."/>
            <person name="Sanchez-Garcia M."/>
            <person name="Andreopoulos B."/>
            <person name="Barry K.W."/>
            <person name="Bonito G."/>
            <person name="Buee M."/>
            <person name="Carver A."/>
            <person name="Chen C."/>
            <person name="Cichocki N."/>
            <person name="Clum A."/>
            <person name="Culley D."/>
            <person name="Crous P.W."/>
            <person name="Fauchery L."/>
            <person name="Girlanda M."/>
            <person name="Hayes R."/>
            <person name="Keri Z."/>
            <person name="Labutti K."/>
            <person name="Lipzen A."/>
            <person name="Lombard V."/>
            <person name="Magnuson J."/>
            <person name="Maillard F."/>
            <person name="Morin E."/>
            <person name="Murat C."/>
            <person name="Nolan M."/>
            <person name="Ohm R."/>
            <person name="Pangilinan J."/>
            <person name="Pereira M."/>
            <person name="Perotto S."/>
            <person name="Peter M."/>
            <person name="Riley R."/>
            <person name="Sitrit Y."/>
            <person name="Stielow B."/>
            <person name="Szollosi G."/>
            <person name="Zifcakova L."/>
            <person name="Stursova M."/>
            <person name="Spatafora J.W."/>
            <person name="Tedersoo L."/>
            <person name="Vaario L.-M."/>
            <person name="Yamada A."/>
            <person name="Yan M."/>
            <person name="Wang P."/>
            <person name="Xu J."/>
            <person name="Bruns T."/>
            <person name="Baldrian P."/>
            <person name="Vilgalys R."/>
            <person name="Henrissat B."/>
            <person name="Grigoriev I.V."/>
            <person name="Hibbett D."/>
            <person name="Nagy L.G."/>
            <person name="Martin F.M."/>
        </authorList>
    </citation>
    <scope>NUCLEOTIDE SEQUENCE</scope>
    <source>
        <strain evidence="4">UH-Tt-Lm1</strain>
    </source>
</reference>
<feature type="compositionally biased region" description="Basic and acidic residues" evidence="2">
    <location>
        <begin position="1"/>
        <end position="17"/>
    </location>
</feature>
<dbReference type="InterPro" id="IPR015408">
    <property type="entry name" value="Znf_Mcm10/DnaG"/>
</dbReference>
<evidence type="ECO:0000313" key="5">
    <source>
        <dbReference type="Proteomes" id="UP000736335"/>
    </source>
</evidence>
<organism evidence="4 5">
    <name type="scientific">Thelephora terrestris</name>
    <dbReference type="NCBI Taxonomy" id="56493"/>
    <lineage>
        <taxon>Eukaryota</taxon>
        <taxon>Fungi</taxon>
        <taxon>Dikarya</taxon>
        <taxon>Basidiomycota</taxon>
        <taxon>Agaricomycotina</taxon>
        <taxon>Agaricomycetes</taxon>
        <taxon>Thelephorales</taxon>
        <taxon>Thelephoraceae</taxon>
        <taxon>Thelephora</taxon>
    </lineage>
</organism>
<dbReference type="Proteomes" id="UP000736335">
    <property type="component" value="Unassembled WGS sequence"/>
</dbReference>
<accession>A0A9P6L5T5</accession>